<dbReference type="CDD" id="cd03293">
    <property type="entry name" value="ABC_NrtD_SsuB_transporters"/>
    <property type="match status" value="1"/>
</dbReference>
<dbReference type="Gene3D" id="3.40.50.300">
    <property type="entry name" value="P-loop containing nucleotide triphosphate hydrolases"/>
    <property type="match status" value="1"/>
</dbReference>
<dbReference type="InterPro" id="IPR003593">
    <property type="entry name" value="AAA+_ATPase"/>
</dbReference>
<evidence type="ECO:0000259" key="5">
    <source>
        <dbReference type="PROSITE" id="PS50893"/>
    </source>
</evidence>
<dbReference type="PROSITE" id="PS50893">
    <property type="entry name" value="ABC_TRANSPORTER_2"/>
    <property type="match status" value="1"/>
</dbReference>
<name>A0ABY6ZWY2_9PSED</name>
<feature type="domain" description="ABC transporter" evidence="5">
    <location>
        <begin position="4"/>
        <end position="235"/>
    </location>
</feature>
<evidence type="ECO:0000256" key="2">
    <source>
        <dbReference type="ARBA" id="ARBA00022448"/>
    </source>
</evidence>
<comment type="similarity">
    <text evidence="1">Belongs to the ABC transporter superfamily.</text>
</comment>
<dbReference type="PANTHER" id="PTHR42788">
    <property type="entry name" value="TAURINE IMPORT ATP-BINDING PROTEIN-RELATED"/>
    <property type="match status" value="1"/>
</dbReference>
<keyword evidence="7" id="KW-1185">Reference proteome</keyword>
<proteinExistence type="inferred from homology"/>
<dbReference type="PROSITE" id="PS00211">
    <property type="entry name" value="ABC_TRANSPORTER_1"/>
    <property type="match status" value="1"/>
</dbReference>
<dbReference type="InterPro" id="IPR003439">
    <property type="entry name" value="ABC_transporter-like_ATP-bd"/>
</dbReference>
<evidence type="ECO:0000256" key="3">
    <source>
        <dbReference type="ARBA" id="ARBA00022741"/>
    </source>
</evidence>
<dbReference type="EMBL" id="CP113432">
    <property type="protein sequence ID" value="WAI49205.1"/>
    <property type="molecule type" value="Genomic_DNA"/>
</dbReference>
<protein>
    <submittedName>
        <fullName evidence="6">ABC transporter ATP-binding protein</fullName>
    </submittedName>
</protein>
<keyword evidence="4 6" id="KW-0067">ATP-binding</keyword>
<dbReference type="SMART" id="SM00382">
    <property type="entry name" value="AAA"/>
    <property type="match status" value="1"/>
</dbReference>
<dbReference type="GO" id="GO:0005524">
    <property type="term" value="F:ATP binding"/>
    <property type="evidence" value="ECO:0007669"/>
    <property type="project" value="UniProtKB-KW"/>
</dbReference>
<evidence type="ECO:0000313" key="7">
    <source>
        <dbReference type="Proteomes" id="UP001163624"/>
    </source>
</evidence>
<dbReference type="InterPro" id="IPR050166">
    <property type="entry name" value="ABC_transporter_ATP-bind"/>
</dbReference>
<dbReference type="InterPro" id="IPR027417">
    <property type="entry name" value="P-loop_NTPase"/>
</dbReference>
<accession>A0ABY6ZWY2</accession>
<keyword evidence="2" id="KW-0813">Transport</keyword>
<dbReference type="Pfam" id="PF00005">
    <property type="entry name" value="ABC_tran"/>
    <property type="match status" value="1"/>
</dbReference>
<evidence type="ECO:0000313" key="6">
    <source>
        <dbReference type="EMBL" id="WAI49205.1"/>
    </source>
</evidence>
<reference evidence="6" key="1">
    <citation type="submission" date="2022-11" db="EMBL/GenBank/DDBJ databases">
        <title>Pseudomonas triclosanedens sp. nov., a triclosan degrader isolated from activated sludge.</title>
        <authorList>
            <person name="Yin Y."/>
            <person name="Lu Z."/>
        </authorList>
    </citation>
    <scope>NUCLEOTIDE SEQUENCE</scope>
    <source>
        <strain evidence="6">ZM23</strain>
    </source>
</reference>
<dbReference type="SUPFAM" id="SSF52540">
    <property type="entry name" value="P-loop containing nucleoside triphosphate hydrolases"/>
    <property type="match status" value="1"/>
</dbReference>
<keyword evidence="3" id="KW-0547">Nucleotide-binding</keyword>
<organism evidence="6 7">
    <name type="scientific">Pseudomonas triclosanedens</name>
    <dbReference type="NCBI Taxonomy" id="2961893"/>
    <lineage>
        <taxon>Bacteria</taxon>
        <taxon>Pseudomonadati</taxon>
        <taxon>Pseudomonadota</taxon>
        <taxon>Gammaproteobacteria</taxon>
        <taxon>Pseudomonadales</taxon>
        <taxon>Pseudomonadaceae</taxon>
        <taxon>Pseudomonas</taxon>
    </lineage>
</organism>
<dbReference type="PANTHER" id="PTHR42788:SF13">
    <property type="entry name" value="ALIPHATIC SULFONATES IMPORT ATP-BINDING PROTEIN SSUB"/>
    <property type="match status" value="1"/>
</dbReference>
<dbReference type="InterPro" id="IPR017871">
    <property type="entry name" value="ABC_transporter-like_CS"/>
</dbReference>
<evidence type="ECO:0000256" key="1">
    <source>
        <dbReference type="ARBA" id="ARBA00005417"/>
    </source>
</evidence>
<dbReference type="RefSeq" id="WP_254476223.1">
    <property type="nucleotide sequence ID" value="NZ_CP113432.1"/>
</dbReference>
<evidence type="ECO:0000256" key="4">
    <source>
        <dbReference type="ARBA" id="ARBA00022840"/>
    </source>
</evidence>
<dbReference type="Proteomes" id="UP001163624">
    <property type="component" value="Chromosome"/>
</dbReference>
<gene>
    <name evidence="6" type="ORF">OU419_26235</name>
</gene>
<sequence length="258" mass="28459">MATLEISGLNKSFAVGKARREVLRNIDLTLADNEFVSIVGTSGCGKSTLLSIAAGLEEFDGGSVKVDGVQITGPGLDRGVVFQSYTLLPWLTARQNVEFALKAAGMSRAQCREIADEHLALVKLEKFADAYPNELSGGMKQRVAIARALSYRPKILLMDEPFGALDAMTRHQMQELLTRIWETHRLTVMFVTHDVEEAVYLSDRIVVMGLGPGRIKATFDVKLGRPRHEDMAASAEFIELQRQVLRSIREEEQGVAAL</sequence>